<dbReference type="CDD" id="cd15482">
    <property type="entry name" value="Sialidase_non-viral"/>
    <property type="match status" value="1"/>
</dbReference>
<evidence type="ECO:0000259" key="4">
    <source>
        <dbReference type="Pfam" id="PF15902"/>
    </source>
</evidence>
<feature type="coiled-coil region" evidence="2">
    <location>
        <begin position="1037"/>
        <end position="1064"/>
    </location>
</feature>
<name>E0Y0P6_9SPHI</name>
<dbReference type="InterPro" id="IPR036278">
    <property type="entry name" value="Sialidase_sf"/>
</dbReference>
<dbReference type="Gene3D" id="2.130.10.10">
    <property type="entry name" value="YVTN repeat-like/Quinoprotein amine dehydrogenase"/>
    <property type="match status" value="4"/>
</dbReference>
<dbReference type="GO" id="GO:0010411">
    <property type="term" value="P:xyloglucan metabolic process"/>
    <property type="evidence" value="ECO:0007669"/>
    <property type="project" value="TreeGrafter"/>
</dbReference>
<accession>E0Y0P6</accession>
<sequence length="1074" mass="119557">MSHSFRNTTSAVVFLFTILFTLPTHAQRKSKEDQPLWAKTSLSAFKFRNIGPATTSGRIADLAVDSKNPGTMYLALASSGVWKTTNNGTTFEPIFDSEGSYSTGCIAIDPNNSNVIWVGTGENNNQRSVAYGDGLYVSRDAGKSWTKSGLESSEHIGMIAIDPTDGNHIYVAAYGPLWSSGGERGIYESQNGGQTWTRILFVDEHTGFNEIHIDPRDSQTLYATAHQRRRHVYTHLSGGPNSAMYKSTDGGAHWNKVSNGFPSGDVGRIGMDISPANPDVLYATVEGHGTFSSTDRGESWNKRSGHETSGNYYVEFVCHPTDVNTVYSMDTYAHVSTDGGKSFKNIPKRFKHVDNHCLWIDPSNTDHMYIGTDGGLYETWDGMSSWNWKANVPTIQFYRVAVDNDWPFYNIYGGTQDNNSLGGPSQTINQRGIINSDWFVTNGGDGFESATDPDDGNIVYAQAQYGWLVRFNKQTGEKTPIQPQPRYKEAPYRWNWDAPLVASKHQKKTLYFAANKVFKSTDRGDSWTTISGDLSRQLDRNTLPIMDRYWGPEAIALHKSTSIYGNIVTLRESPLDAGHLWVGTDDGLVWKSKDDGNSWSSIKTITGLPKTQVGSLNLPLVYVQDLMPSQHDKKVIYAAFNNHKNGDFKPYLFKSIDGGKSWDDIAKDLPERGSVYSIAEDHINPNLLFAGTEFGVFFTLDGGENWAALKSGLPTIAVRDIAIQERENDLVLGTFGRGFYVLDNYSPLRELEYVLEQESAFFTTKPGLLFRRASIGGTAYKGAQLYKAKNPEVGTTFEWYLAEGANRVKENRSEANEELPHYPSLDQLQKEDWEEQPYLIFEVSDSLGNPVARFTKADSKGISRYTWDGRMSSKASIRTNGEPITEAYGTTFVLPGTYYMSLSRSTNGTLETLVARHEFKVNHLYNYEGIDMEFNQSVDALMARSNEVSARYSELNAALNKLRAGLRNTPGASLEDLSTTRTIEMELKELGVLLNGNSTRKKREFETAGSLGDVTGLLAWGTFNHRGAPTGTMRTMKEDAEAMITDAITALEKIADELDQLETKAREQGVPFWD</sequence>
<dbReference type="PANTHER" id="PTHR43739">
    <property type="entry name" value="XYLOGLUCANASE (EUROFUNG)"/>
    <property type="match status" value="1"/>
</dbReference>
<dbReference type="SUPFAM" id="SSF50939">
    <property type="entry name" value="Sialidases"/>
    <property type="match status" value="1"/>
</dbReference>
<proteinExistence type="predicted"/>
<dbReference type="PANTHER" id="PTHR43739:SF5">
    <property type="entry name" value="EXO-ALPHA-SIALIDASE"/>
    <property type="match status" value="1"/>
</dbReference>
<keyword evidence="1" id="KW-0677">Repeat</keyword>
<dbReference type="InterPro" id="IPR031778">
    <property type="entry name" value="Sortilin_N"/>
</dbReference>
<keyword evidence="2" id="KW-0175">Coiled coil</keyword>
<evidence type="ECO:0000313" key="5">
    <source>
        <dbReference type="EMBL" id="ADI20237.1"/>
    </source>
</evidence>
<evidence type="ECO:0000256" key="2">
    <source>
        <dbReference type="SAM" id="Coils"/>
    </source>
</evidence>
<dbReference type="SUPFAM" id="SSF110296">
    <property type="entry name" value="Oligoxyloglucan reducing end-specific cellobiohydrolase"/>
    <property type="match status" value="1"/>
</dbReference>
<keyword evidence="3" id="KW-0732">Signal</keyword>
<protein>
    <recommendedName>
        <fullName evidence="4">Sortilin N-terminal domain-containing protein</fullName>
    </recommendedName>
</protein>
<dbReference type="AlphaFoldDB" id="E0Y0P6"/>
<evidence type="ECO:0000256" key="3">
    <source>
        <dbReference type="SAM" id="SignalP"/>
    </source>
</evidence>
<feature type="signal peptide" evidence="3">
    <location>
        <begin position="1"/>
        <end position="26"/>
    </location>
</feature>
<dbReference type="InterPro" id="IPR052025">
    <property type="entry name" value="Xyloglucanase_GH74"/>
</dbReference>
<reference evidence="5" key="1">
    <citation type="journal article" date="2011" name="Environ. Microbiol.">
        <title>Time-series analyses of Monterey Bay coastal microbial picoplankton using a 'genome proxy' microarray.</title>
        <authorList>
            <person name="Rich V.I."/>
            <person name="Pham V.D."/>
            <person name="Eppley J."/>
            <person name="Shi Y."/>
            <person name="DeLong E.F."/>
        </authorList>
    </citation>
    <scope>NUCLEOTIDE SEQUENCE</scope>
</reference>
<dbReference type="EMBL" id="GU474939">
    <property type="protein sequence ID" value="ADI20237.1"/>
    <property type="molecule type" value="Genomic_DNA"/>
</dbReference>
<organism evidence="5">
    <name type="scientific">uncultured Sphingobacterium sp. EB080_L08E11</name>
    <dbReference type="NCBI Taxonomy" id="710992"/>
    <lineage>
        <taxon>Bacteria</taxon>
        <taxon>Pseudomonadati</taxon>
        <taxon>Bacteroidota</taxon>
        <taxon>Sphingobacteriia</taxon>
        <taxon>Sphingobacteriales</taxon>
        <taxon>Sphingobacteriaceae</taxon>
        <taxon>Sphingobacterium</taxon>
        <taxon>environmental samples</taxon>
    </lineage>
</organism>
<dbReference type="InterPro" id="IPR015943">
    <property type="entry name" value="WD40/YVTN_repeat-like_dom_sf"/>
</dbReference>
<feature type="chain" id="PRO_5003143250" description="Sortilin N-terminal domain-containing protein" evidence="3">
    <location>
        <begin position="27"/>
        <end position="1074"/>
    </location>
</feature>
<evidence type="ECO:0000256" key="1">
    <source>
        <dbReference type="ARBA" id="ARBA00022737"/>
    </source>
</evidence>
<dbReference type="Pfam" id="PF15902">
    <property type="entry name" value="Sortilin-Vps10"/>
    <property type="match status" value="1"/>
</dbReference>
<feature type="domain" description="Sortilin N-terminal" evidence="4">
    <location>
        <begin position="243"/>
        <end position="362"/>
    </location>
</feature>